<proteinExistence type="predicted"/>
<sequence length="94" mass="10763">MSFSSTQSPVLFPAYGRGKTALWLEGSWAWQRQCWVGPLRLWDGKRWAGARVPRFSVHIGSAFIIQRAEPGPGLSRYYTRKRDDSFFPSSINNL</sequence>
<dbReference type="Proteomes" id="UP000824782">
    <property type="component" value="Unassembled WGS sequence"/>
</dbReference>
<gene>
    <name evidence="1" type="ORF">GDO81_011411</name>
</gene>
<evidence type="ECO:0000313" key="2">
    <source>
        <dbReference type="Proteomes" id="UP000824782"/>
    </source>
</evidence>
<dbReference type="AlphaFoldDB" id="A0AAV7BDT6"/>
<name>A0AAV7BDT6_ENGPU</name>
<keyword evidence="2" id="KW-1185">Reference proteome</keyword>
<protein>
    <submittedName>
        <fullName evidence="1">Uncharacterized protein</fullName>
    </submittedName>
</protein>
<evidence type="ECO:0000313" key="1">
    <source>
        <dbReference type="EMBL" id="KAG8570776.1"/>
    </source>
</evidence>
<dbReference type="EMBL" id="WNYA01000005">
    <property type="protein sequence ID" value="KAG8570776.1"/>
    <property type="molecule type" value="Genomic_DNA"/>
</dbReference>
<organism evidence="1 2">
    <name type="scientific">Engystomops pustulosus</name>
    <name type="common">Tungara frog</name>
    <name type="synonym">Physalaemus pustulosus</name>
    <dbReference type="NCBI Taxonomy" id="76066"/>
    <lineage>
        <taxon>Eukaryota</taxon>
        <taxon>Metazoa</taxon>
        <taxon>Chordata</taxon>
        <taxon>Craniata</taxon>
        <taxon>Vertebrata</taxon>
        <taxon>Euteleostomi</taxon>
        <taxon>Amphibia</taxon>
        <taxon>Batrachia</taxon>
        <taxon>Anura</taxon>
        <taxon>Neobatrachia</taxon>
        <taxon>Hyloidea</taxon>
        <taxon>Leptodactylidae</taxon>
        <taxon>Leiuperinae</taxon>
        <taxon>Engystomops</taxon>
    </lineage>
</organism>
<accession>A0AAV7BDT6</accession>
<reference evidence="1" key="1">
    <citation type="thesis" date="2020" institute="ProQuest LLC" country="789 East Eisenhower Parkway, Ann Arbor, MI, USA">
        <title>Comparative Genomics and Chromosome Evolution.</title>
        <authorList>
            <person name="Mudd A.B."/>
        </authorList>
    </citation>
    <scope>NUCLEOTIDE SEQUENCE</scope>
    <source>
        <strain evidence="1">237g6f4</strain>
        <tissue evidence="1">Blood</tissue>
    </source>
</reference>
<comment type="caution">
    <text evidence="1">The sequence shown here is derived from an EMBL/GenBank/DDBJ whole genome shotgun (WGS) entry which is preliminary data.</text>
</comment>